<dbReference type="SUPFAM" id="SSF53448">
    <property type="entry name" value="Nucleotide-diphospho-sugar transferases"/>
    <property type="match status" value="1"/>
</dbReference>
<evidence type="ECO:0000313" key="3">
    <source>
        <dbReference type="EMBL" id="URJ52086.1"/>
    </source>
</evidence>
<dbReference type="GO" id="GO:0009298">
    <property type="term" value="P:GDP-mannose biosynthetic process"/>
    <property type="evidence" value="ECO:0007669"/>
    <property type="project" value="TreeGrafter"/>
</dbReference>
<dbReference type="SUPFAM" id="SSF51182">
    <property type="entry name" value="RmlC-like cupins"/>
    <property type="match status" value="1"/>
</dbReference>
<dbReference type="PANTHER" id="PTHR46390:SF1">
    <property type="entry name" value="MANNOSE-1-PHOSPHATE GUANYLYLTRANSFERASE"/>
    <property type="match status" value="1"/>
</dbReference>
<dbReference type="GO" id="GO:0004475">
    <property type="term" value="F:mannose-1-phosphate guanylyltransferase (GTP) activity"/>
    <property type="evidence" value="ECO:0007669"/>
    <property type="project" value="TreeGrafter"/>
</dbReference>
<gene>
    <name evidence="3" type="ORF">MF626_001575</name>
</gene>
<dbReference type="InterPro" id="IPR029044">
    <property type="entry name" value="Nucleotide-diphossugar_trans"/>
</dbReference>
<dbReference type="Pfam" id="PF01050">
    <property type="entry name" value="MannoseP_isomer"/>
    <property type="match status" value="1"/>
</dbReference>
<dbReference type="InterPro" id="IPR001538">
    <property type="entry name" value="Man6P_isomerase-2_C"/>
</dbReference>
<evidence type="ECO:0000313" key="4">
    <source>
        <dbReference type="Proteomes" id="UP001055784"/>
    </source>
</evidence>
<dbReference type="InterPro" id="IPR014710">
    <property type="entry name" value="RmlC-like_jellyroll"/>
</dbReference>
<proteinExistence type="predicted"/>
<dbReference type="AlphaFoldDB" id="A0AAE9IG64"/>
<dbReference type="Pfam" id="PF00483">
    <property type="entry name" value="NTP_transferase"/>
    <property type="match status" value="1"/>
</dbReference>
<dbReference type="PANTHER" id="PTHR46390">
    <property type="entry name" value="MANNOSE-1-PHOSPHATE GUANYLYLTRANSFERASE"/>
    <property type="match status" value="1"/>
</dbReference>
<dbReference type="InterPro" id="IPR011051">
    <property type="entry name" value="RmlC_Cupin_sf"/>
</dbReference>
<protein>
    <submittedName>
        <fullName evidence="3">Sugar phosphate nucleotidyltransferase</fullName>
    </submittedName>
</protein>
<evidence type="ECO:0000259" key="1">
    <source>
        <dbReference type="Pfam" id="PF00483"/>
    </source>
</evidence>
<reference evidence="3" key="1">
    <citation type="submission" date="2022-11" db="EMBL/GenBank/DDBJ databases">
        <authorList>
            <person name="Vasilchenko N.G."/>
            <person name="Prazdnova E.V."/>
            <person name="Gorovtsov A.V."/>
            <person name="Chistyakov V.A."/>
            <person name="Pak M.L."/>
        </authorList>
    </citation>
    <scope>NUCLEOTIDE SEQUENCE</scope>
    <source>
        <strain evidence="3">R 4.5</strain>
    </source>
</reference>
<feature type="domain" description="Mannose-6-phosphate isomerase type II C-terminal" evidence="2">
    <location>
        <begin position="341"/>
        <end position="438"/>
    </location>
</feature>
<dbReference type="RefSeq" id="WP_250261456.1">
    <property type="nucleotide sequence ID" value="NZ_CP097770.1"/>
</dbReference>
<dbReference type="InterPro" id="IPR051161">
    <property type="entry name" value="Mannose-6P_isomerase_type2"/>
</dbReference>
<dbReference type="Gene3D" id="3.90.550.10">
    <property type="entry name" value="Spore Coat Polysaccharide Biosynthesis Protein SpsA, Chain A"/>
    <property type="match status" value="1"/>
</dbReference>
<organism evidence="3 4">
    <name type="scientific">Paenibacillus polymyxa</name>
    <name type="common">Bacillus polymyxa</name>
    <dbReference type="NCBI Taxonomy" id="1406"/>
    <lineage>
        <taxon>Bacteria</taxon>
        <taxon>Bacillati</taxon>
        <taxon>Bacillota</taxon>
        <taxon>Bacilli</taxon>
        <taxon>Bacillales</taxon>
        <taxon>Paenibacillaceae</taxon>
        <taxon>Paenibacillus</taxon>
    </lineage>
</organism>
<dbReference type="Gene3D" id="2.60.120.10">
    <property type="entry name" value="Jelly Rolls"/>
    <property type="match status" value="1"/>
</dbReference>
<dbReference type="InterPro" id="IPR005835">
    <property type="entry name" value="NTP_transferase_dom"/>
</dbReference>
<accession>A0AAE9IG64</accession>
<dbReference type="EMBL" id="CP097770">
    <property type="protein sequence ID" value="URJ52086.1"/>
    <property type="molecule type" value="Genomic_DNA"/>
</dbReference>
<dbReference type="Proteomes" id="UP001055784">
    <property type="component" value="Chromosome"/>
</dbReference>
<feature type="domain" description="Nucleotidyl transferase" evidence="1">
    <location>
        <begin position="4"/>
        <end position="269"/>
    </location>
</feature>
<sequence length="450" mass="49514">MRIVLLCGGAGKRLWPLSNEIRSKLFLQLLPAPDGRKESMLGRVYRQLTLAGLDSSALLLAHRSQVNLAFRHTEGRLPVLGEPAKRGTFTAAALAAAYFHTRGMGLDEVLCIAPADMFAGEDFFHSIAALSGLLLESGADLAMLGTRPTHPSDQYGYVVPGLQMIREGKPSYAQVARFTEKPDHSGAQQLIHQGALWNCGIYAFTLRYMLSCMERSYLPLNDKALCAMYDGLPVRSFDEEIAERAEHAIVLPYDGEWHDIGNWQALTEQLNSQVIGRGQISGQTHGTYIVNELPYPLHVIGVEDIIAAASPDGILIASKSHAHAIKDQLGKLQLHPKHGETSWGSYRVLDEFDHRSLNDILAIRLTVLPDHRLNGRIHGSGLKVWTIVSGRGEVMLNGERFAAASGSVFSIPVDTYHTIRADLDTPLELIEVRLGNSLVNAFYNPRPDNT</sequence>
<evidence type="ECO:0000259" key="2">
    <source>
        <dbReference type="Pfam" id="PF01050"/>
    </source>
</evidence>
<dbReference type="GO" id="GO:0005976">
    <property type="term" value="P:polysaccharide metabolic process"/>
    <property type="evidence" value="ECO:0007669"/>
    <property type="project" value="InterPro"/>
</dbReference>
<name>A0AAE9IG64_PAEPO</name>